<name>A5INC2_THEP1</name>
<reference evidence="2 3" key="2">
    <citation type="journal article" date="2009" name="Proc. Natl. Acad. Sci. U.S.A.">
        <title>On the chimeric nature, thermophilic origin, and phylogenetic placement of the Thermotogales.</title>
        <authorList>
            <person name="Zhaxybayeva O."/>
            <person name="Swithers K.S."/>
            <person name="Lapierre P."/>
            <person name="Fournier G.P."/>
            <person name="Bickhart D.M."/>
            <person name="DeBoy R.T."/>
            <person name="Nelson K.E."/>
            <person name="Nesbo C.L."/>
            <person name="Doolittle W.F."/>
            <person name="Gogarten J.P."/>
            <person name="Noll K.M."/>
        </authorList>
    </citation>
    <scope>NUCLEOTIDE SEQUENCE [LARGE SCALE GENOMIC DNA]</scope>
    <source>
        <strain evidence="3">ATCC BAA-488 / DSM 13995 / JCM 10881 / RKU-1</strain>
    </source>
</reference>
<dbReference type="InterPro" id="IPR016624">
    <property type="entry name" value="UCP014753"/>
</dbReference>
<dbReference type="Proteomes" id="UP000006558">
    <property type="component" value="Chromosome"/>
</dbReference>
<dbReference type="RefSeq" id="WP_011944102.1">
    <property type="nucleotide sequence ID" value="NC_009486.1"/>
</dbReference>
<feature type="domain" description="DUF2264" evidence="1">
    <location>
        <begin position="5"/>
        <end position="365"/>
    </location>
</feature>
<dbReference type="AlphaFoldDB" id="A5INC2"/>
<dbReference type="eggNOG" id="COG4289">
    <property type="taxonomic scope" value="Bacteria"/>
</dbReference>
<dbReference type="HOGENOM" id="CLU_028269_2_0_0"/>
<evidence type="ECO:0000259" key="1">
    <source>
        <dbReference type="Pfam" id="PF10022"/>
    </source>
</evidence>
<dbReference type="Pfam" id="PF10022">
    <property type="entry name" value="DUF2264"/>
    <property type="match status" value="1"/>
</dbReference>
<dbReference type="PANTHER" id="PTHR35339:SF3">
    <property type="entry name" value="DUF2264 DOMAIN-CONTAINING PROTEIN"/>
    <property type="match status" value="1"/>
</dbReference>
<sequence length="384" mass="44279">MTDARRYWVSLLRKICEMPLELCASDRLKESMPVEGKKSEERRKFTYLELLGRILCGISPFLELNKESLDTDPEERKIAFRLSELAVKSLSVATNPNCKDYMNFKNGRQPLVDAAFIVQAILRAPKVLWEDLDVSIKKRLIGELKTTRKIEPYFSNWLLFSAVVETFFFFAGEEWDSTKVDLILRSVESWYKGDGAYGDGPLFRWDYYNSFVIYPMMIDILRIISKEKAEWEELYVRVLKRAQRYAVVLERMVSPEGTFPIIGRSITYRTAVFHLLSQLSLLHLLPVSLSPAQVRCALTAVLRRIFENPSTFDEKGWLKIGVVGSQPSLGEEYITTGSLYLCTTVFLPLGLPSSDPFWKDSCKEWTNKKIWEGEDTIPDKALED</sequence>
<protein>
    <submittedName>
        <fullName evidence="2">Uncharacterized protein-like protein</fullName>
    </submittedName>
</protein>
<dbReference type="EMBL" id="CP000702">
    <property type="protein sequence ID" value="ABQ47695.1"/>
    <property type="molecule type" value="Genomic_DNA"/>
</dbReference>
<dbReference type="KEGG" id="tpt:Tpet_1690"/>
<proteinExistence type="predicted"/>
<gene>
    <name evidence="2" type="ordered locus">Tpet_1690</name>
</gene>
<organism evidence="2 3">
    <name type="scientific">Thermotoga petrophila (strain ATCC BAA-488 / DSM 13995 / JCM 10881 / RKU-1)</name>
    <dbReference type="NCBI Taxonomy" id="390874"/>
    <lineage>
        <taxon>Bacteria</taxon>
        <taxon>Thermotogati</taxon>
        <taxon>Thermotogota</taxon>
        <taxon>Thermotogae</taxon>
        <taxon>Thermotogales</taxon>
        <taxon>Thermotogaceae</taxon>
        <taxon>Thermotoga</taxon>
    </lineage>
</organism>
<dbReference type="PANTHER" id="PTHR35339">
    <property type="entry name" value="LINALOOL DEHYDRATASE_ISOMERASE DOMAIN-CONTAINING PROTEIN"/>
    <property type="match status" value="1"/>
</dbReference>
<accession>A5INC2</accession>
<evidence type="ECO:0000313" key="2">
    <source>
        <dbReference type="EMBL" id="ABQ47695.1"/>
    </source>
</evidence>
<dbReference type="InterPro" id="IPR049349">
    <property type="entry name" value="DUF2264_N"/>
</dbReference>
<evidence type="ECO:0000313" key="3">
    <source>
        <dbReference type="Proteomes" id="UP000006558"/>
    </source>
</evidence>
<reference evidence="3" key="1">
    <citation type="submission" date="2007-05" db="EMBL/GenBank/DDBJ databases">
        <title>Complete sequence of Thermotoga petrophila RKU-1.</title>
        <authorList>
            <consortium name="US DOE Joint Genome Institute"/>
            <person name="Copeland A."/>
            <person name="Lucas S."/>
            <person name="Lapidus A."/>
            <person name="Barry K."/>
            <person name="Glavina del Rio T."/>
            <person name="Dalin E."/>
            <person name="Tice H."/>
            <person name="Pitluck S."/>
            <person name="Sims D."/>
            <person name="Brettin T."/>
            <person name="Bruce D."/>
            <person name="Detter J.C."/>
            <person name="Han C."/>
            <person name="Tapia R."/>
            <person name="Schmutz J."/>
            <person name="Larimer F."/>
            <person name="Land M."/>
            <person name="Hauser L."/>
            <person name="Kyrpides N."/>
            <person name="Mikhailova N."/>
            <person name="Nelson K."/>
            <person name="Gogarten J.P."/>
            <person name="Noll K."/>
            <person name="Richardson P."/>
        </authorList>
    </citation>
    <scope>NUCLEOTIDE SEQUENCE [LARGE SCALE GENOMIC DNA]</scope>
    <source>
        <strain evidence="3">ATCC BAA-488 / DSM 13995 / JCM 10881 / RKU-1</strain>
    </source>
</reference>
<dbReference type="PIRSF" id="PIRSF014753">
    <property type="entry name" value="UCP014753"/>
    <property type="match status" value="1"/>
</dbReference>
<dbReference type="STRING" id="390874.Tpet_1690"/>